<dbReference type="Proteomes" id="UP000239724">
    <property type="component" value="Unassembled WGS sequence"/>
</dbReference>
<dbReference type="InterPro" id="IPR014543">
    <property type="entry name" value="UCP028291"/>
</dbReference>
<dbReference type="PIRSF" id="PIRSF028291">
    <property type="entry name" value="UCP028291"/>
    <property type="match status" value="1"/>
</dbReference>
<dbReference type="Pfam" id="PF09981">
    <property type="entry name" value="DUF2218"/>
    <property type="match status" value="1"/>
</dbReference>
<reference evidence="1 2" key="1">
    <citation type="journal article" date="2018" name="Arch. Microbiol.">
        <title>New insights into the metabolic potential of the phototrophic purple bacterium Rhodopila globiformis DSM 161(T) from its draft genome sequence and evidence for a vanadium-dependent nitrogenase.</title>
        <authorList>
            <person name="Imhoff J.F."/>
            <person name="Rahn T."/>
            <person name="Kunzel S."/>
            <person name="Neulinger S.C."/>
        </authorList>
    </citation>
    <scope>NUCLEOTIDE SEQUENCE [LARGE SCALE GENOMIC DNA]</scope>
    <source>
        <strain evidence="1 2">DSM 161</strain>
    </source>
</reference>
<gene>
    <name evidence="1" type="ORF">CCS01_00230</name>
</gene>
<comment type="caution">
    <text evidence="1">The sequence shown here is derived from an EMBL/GenBank/DDBJ whole genome shotgun (WGS) entry which is preliminary data.</text>
</comment>
<protein>
    <recommendedName>
        <fullName evidence="3">2,4-dihydroxyhept-2-ene-1,7-dioic acid aldolase</fullName>
    </recommendedName>
</protein>
<dbReference type="EMBL" id="NHRY01000012">
    <property type="protein sequence ID" value="PPQ40835.1"/>
    <property type="molecule type" value="Genomic_DNA"/>
</dbReference>
<proteinExistence type="predicted"/>
<accession>A0A2S6NPI2</accession>
<dbReference type="AlphaFoldDB" id="A0A2S6NPI2"/>
<organism evidence="1 2">
    <name type="scientific">Rhodopila globiformis</name>
    <name type="common">Rhodopseudomonas globiformis</name>
    <dbReference type="NCBI Taxonomy" id="1071"/>
    <lineage>
        <taxon>Bacteria</taxon>
        <taxon>Pseudomonadati</taxon>
        <taxon>Pseudomonadota</taxon>
        <taxon>Alphaproteobacteria</taxon>
        <taxon>Acetobacterales</taxon>
        <taxon>Acetobacteraceae</taxon>
        <taxon>Rhodopila</taxon>
    </lineage>
</organism>
<evidence type="ECO:0008006" key="3">
    <source>
        <dbReference type="Google" id="ProtNLM"/>
    </source>
</evidence>
<keyword evidence="2" id="KW-1185">Reference proteome</keyword>
<dbReference type="OrthoDB" id="9806511at2"/>
<evidence type="ECO:0000313" key="2">
    <source>
        <dbReference type="Proteomes" id="UP000239724"/>
    </source>
</evidence>
<evidence type="ECO:0000313" key="1">
    <source>
        <dbReference type="EMBL" id="PPQ40835.1"/>
    </source>
</evidence>
<sequence length="102" mass="11316">MLSSEARLPIGEPRRYLGQLCKHFQHKLPVTLEETHGCITFPGGVCTLKAPADARMLTLRLVAGDEAALGTLEDVVGRHLKRFAFREDPELHWTRAAGQSSH</sequence>
<name>A0A2S6NPI2_RHOGL</name>
<dbReference type="Gene3D" id="3.30.310.50">
    <property type="entry name" value="Alpha-D-phosphohexomutase, C-terminal domain"/>
    <property type="match status" value="1"/>
</dbReference>